<dbReference type="AlphaFoldDB" id="A0A914M9F8"/>
<evidence type="ECO:0000313" key="1">
    <source>
        <dbReference type="Proteomes" id="UP000887563"/>
    </source>
</evidence>
<sequence>MFFVLIIYCFFRRIFSFVFFLSSFFDNRVHCSSSSSAIDTTSCSSCSSIFSSIFSSGNVSSTSSRAADTRLDGVVSIAVSCFASSASTLPIISSDKRFCPATASST</sequence>
<protein>
    <submittedName>
        <fullName evidence="2">Candidate secreted effector</fullName>
    </submittedName>
</protein>
<evidence type="ECO:0000313" key="2">
    <source>
        <dbReference type="WBParaSite" id="Minc3s01480g24155"/>
    </source>
</evidence>
<organism evidence="1 2">
    <name type="scientific">Meloidogyne incognita</name>
    <name type="common">Southern root-knot nematode worm</name>
    <name type="synonym">Oxyuris incognita</name>
    <dbReference type="NCBI Taxonomy" id="6306"/>
    <lineage>
        <taxon>Eukaryota</taxon>
        <taxon>Metazoa</taxon>
        <taxon>Ecdysozoa</taxon>
        <taxon>Nematoda</taxon>
        <taxon>Chromadorea</taxon>
        <taxon>Rhabditida</taxon>
        <taxon>Tylenchina</taxon>
        <taxon>Tylenchomorpha</taxon>
        <taxon>Tylenchoidea</taxon>
        <taxon>Meloidogynidae</taxon>
        <taxon>Meloidogyninae</taxon>
        <taxon>Meloidogyne</taxon>
        <taxon>Meloidogyne incognita group</taxon>
    </lineage>
</organism>
<reference evidence="2" key="1">
    <citation type="submission" date="2022-11" db="UniProtKB">
        <authorList>
            <consortium name="WormBaseParasite"/>
        </authorList>
    </citation>
    <scope>IDENTIFICATION</scope>
</reference>
<accession>A0A914M9F8</accession>
<dbReference type="WBParaSite" id="Minc3s01480g24155">
    <property type="protein sequence ID" value="Minc3s01480g24155"/>
    <property type="gene ID" value="Minc3s01480g24155"/>
</dbReference>
<name>A0A914M9F8_MELIC</name>
<dbReference type="Proteomes" id="UP000887563">
    <property type="component" value="Unplaced"/>
</dbReference>
<keyword evidence="1" id="KW-1185">Reference proteome</keyword>
<proteinExistence type="predicted"/>